<dbReference type="RefSeq" id="WP_335422936.1">
    <property type="nucleotide sequence ID" value="NZ_JBALHR010000005.1"/>
</dbReference>
<dbReference type="Gene3D" id="2.30.110.10">
    <property type="entry name" value="Electron Transport, Fmn-binding Protein, Chain A"/>
    <property type="match status" value="1"/>
</dbReference>
<evidence type="ECO:0000313" key="4">
    <source>
        <dbReference type="Proteomes" id="UP001431963"/>
    </source>
</evidence>
<keyword evidence="4" id="KW-1185">Reference proteome</keyword>
<reference evidence="3" key="1">
    <citation type="submission" date="2024-02" db="EMBL/GenBank/DDBJ databases">
        <title>Genome sequences of strain Gemmobacter sp. JM10B15.</title>
        <authorList>
            <person name="Zhang M."/>
        </authorList>
    </citation>
    <scope>NUCLEOTIDE SEQUENCE</scope>
    <source>
        <strain evidence="3">JM10B15</strain>
    </source>
</reference>
<dbReference type="SMART" id="SM00903">
    <property type="entry name" value="Flavin_Reduct"/>
    <property type="match status" value="1"/>
</dbReference>
<evidence type="ECO:0000259" key="2">
    <source>
        <dbReference type="SMART" id="SM00903"/>
    </source>
</evidence>
<sequence>MTDEGFVPTADSARAFRDALGQFATGVTLVTTEGPSGPTGFTANSFSSLSIDPPLVLWSVARSARRFPVFATARHFAIHVLAADQDGLIARFGREGPGFSGLDHQRGAHGVPLIPGALARFECELHTTHEGGDHLIVVGRVMRALCPGGRPLVFAQGRMGRFASH</sequence>
<gene>
    <name evidence="3" type="ORF">V6590_10360</name>
</gene>
<dbReference type="EC" id="1.-.-.-" evidence="3"/>
<dbReference type="InterPro" id="IPR002563">
    <property type="entry name" value="Flavin_Rdtase-like_dom"/>
</dbReference>
<organism evidence="3 4">
    <name type="scientific">Gemmobacter denitrificans</name>
    <dbReference type="NCBI Taxonomy" id="3123040"/>
    <lineage>
        <taxon>Bacteria</taxon>
        <taxon>Pseudomonadati</taxon>
        <taxon>Pseudomonadota</taxon>
        <taxon>Alphaproteobacteria</taxon>
        <taxon>Rhodobacterales</taxon>
        <taxon>Paracoccaceae</taxon>
        <taxon>Gemmobacter</taxon>
    </lineage>
</organism>
<keyword evidence="1 3" id="KW-0560">Oxidoreductase</keyword>
<dbReference type="PANTHER" id="PTHR30466">
    <property type="entry name" value="FLAVIN REDUCTASE"/>
    <property type="match status" value="1"/>
</dbReference>
<dbReference type="InterPro" id="IPR050268">
    <property type="entry name" value="NADH-dep_flavin_reductase"/>
</dbReference>
<dbReference type="GO" id="GO:0016491">
    <property type="term" value="F:oxidoreductase activity"/>
    <property type="evidence" value="ECO:0007669"/>
    <property type="project" value="UniProtKB-KW"/>
</dbReference>
<feature type="domain" description="Flavin reductase like" evidence="2">
    <location>
        <begin position="20"/>
        <end position="161"/>
    </location>
</feature>
<dbReference type="SUPFAM" id="SSF50475">
    <property type="entry name" value="FMN-binding split barrel"/>
    <property type="match status" value="1"/>
</dbReference>
<name>A0ABU8BV32_9RHOB</name>
<dbReference type="EMBL" id="JBALHR010000005">
    <property type="protein sequence ID" value="MEH7828553.1"/>
    <property type="molecule type" value="Genomic_DNA"/>
</dbReference>
<dbReference type="PANTHER" id="PTHR30466:SF1">
    <property type="entry name" value="FMN REDUCTASE (NADH) RUTF"/>
    <property type="match status" value="1"/>
</dbReference>
<evidence type="ECO:0000256" key="1">
    <source>
        <dbReference type="ARBA" id="ARBA00023002"/>
    </source>
</evidence>
<protein>
    <submittedName>
        <fullName evidence="3">Flavin reductase family protein</fullName>
        <ecNumber evidence="3">1.-.-.-</ecNumber>
    </submittedName>
</protein>
<comment type="caution">
    <text evidence="3">The sequence shown here is derived from an EMBL/GenBank/DDBJ whole genome shotgun (WGS) entry which is preliminary data.</text>
</comment>
<dbReference type="Pfam" id="PF01613">
    <property type="entry name" value="Flavin_Reduct"/>
    <property type="match status" value="1"/>
</dbReference>
<proteinExistence type="predicted"/>
<accession>A0ABU8BV32</accession>
<dbReference type="InterPro" id="IPR012349">
    <property type="entry name" value="Split_barrel_FMN-bd"/>
</dbReference>
<evidence type="ECO:0000313" key="3">
    <source>
        <dbReference type="EMBL" id="MEH7828553.1"/>
    </source>
</evidence>
<dbReference type="Proteomes" id="UP001431963">
    <property type="component" value="Unassembled WGS sequence"/>
</dbReference>